<evidence type="ECO:0000256" key="7">
    <source>
        <dbReference type="SAM" id="MobiDB-lite"/>
    </source>
</evidence>
<feature type="region of interest" description="Disordered" evidence="7">
    <location>
        <begin position="1"/>
        <end position="22"/>
    </location>
</feature>
<keyword evidence="3" id="KW-0805">Transcription regulation</keyword>
<keyword evidence="4 9" id="KW-0238">DNA-binding</keyword>
<dbReference type="EMBL" id="JAIZAY010000001">
    <property type="protein sequence ID" value="KAJ8049121.1"/>
    <property type="molecule type" value="Genomic_DNA"/>
</dbReference>
<dbReference type="GO" id="GO:0003700">
    <property type="term" value="F:DNA-binding transcription factor activity"/>
    <property type="evidence" value="ECO:0007669"/>
    <property type="project" value="InterPro"/>
</dbReference>
<evidence type="ECO:0000256" key="3">
    <source>
        <dbReference type="ARBA" id="ARBA00023015"/>
    </source>
</evidence>
<name>A0A9Q1CPQ0_HOLLE</name>
<keyword evidence="10" id="KW-1185">Reference proteome</keyword>
<proteinExistence type="inferred from homology"/>
<evidence type="ECO:0000256" key="6">
    <source>
        <dbReference type="ARBA" id="ARBA00023242"/>
    </source>
</evidence>
<evidence type="ECO:0000256" key="1">
    <source>
        <dbReference type="ARBA" id="ARBA00004123"/>
    </source>
</evidence>
<evidence type="ECO:0000256" key="2">
    <source>
        <dbReference type="ARBA" id="ARBA00005713"/>
    </source>
</evidence>
<dbReference type="Pfam" id="PF10491">
    <property type="entry name" value="Nrf1_DNA-bind"/>
    <property type="match status" value="1"/>
</dbReference>
<evidence type="ECO:0000313" key="10">
    <source>
        <dbReference type="Proteomes" id="UP001152320"/>
    </source>
</evidence>
<sequence>MMSINTEDVSEPSSPDTPFDDTDLLNPAVNDDVTAQLAAAGPIGVAAAAAIATGKKRKRPHSFETNPSIRKRIQKRLLRKLKNVIDEYTTRVGQQAVVLCCTPGKTDNNFKVFGAAPLENVIRQAKGMLMNELQEALNHQAPKLDRDNSNQFELPPLVIEGIPTPVDKMTQAQLRAFIPLMLKYSTGRGKPGWGKESCRPVWWPSDLPWANVRSDVRSEEDKNKVSWTHALRTIVKNCYKHHAREDLLPEFNEDKEKDQQLQHANLLPTHTVVQTVPNEDGTFSLIQVDTGSTVATLTDVSQLQAMQGINYNPYRFSNSLPAKGTNVSRGSSPPSKVL</sequence>
<protein>
    <submittedName>
        <fullName evidence="9">DNA-binding protein P3A2</fullName>
    </submittedName>
</protein>
<reference evidence="9" key="1">
    <citation type="submission" date="2021-10" db="EMBL/GenBank/DDBJ databases">
        <title>Tropical sea cucumber genome reveals ecological adaptation and Cuvierian tubules defense mechanism.</title>
        <authorList>
            <person name="Chen T."/>
        </authorList>
    </citation>
    <scope>NUCLEOTIDE SEQUENCE</scope>
    <source>
        <strain evidence="9">Nanhai2018</strain>
        <tissue evidence="9">Muscle</tissue>
    </source>
</reference>
<accession>A0A9Q1CPQ0</accession>
<dbReference type="GO" id="GO:0005634">
    <property type="term" value="C:nucleus"/>
    <property type="evidence" value="ECO:0007669"/>
    <property type="project" value="UniProtKB-SubCell"/>
</dbReference>
<comment type="subcellular location">
    <subcellularLocation>
        <location evidence="1">Nucleus</location>
    </subcellularLocation>
</comment>
<dbReference type="GO" id="GO:0006357">
    <property type="term" value="P:regulation of transcription by RNA polymerase II"/>
    <property type="evidence" value="ECO:0007669"/>
    <property type="project" value="InterPro"/>
</dbReference>
<dbReference type="GO" id="GO:0003677">
    <property type="term" value="F:DNA binding"/>
    <property type="evidence" value="ECO:0007669"/>
    <property type="project" value="UniProtKB-KW"/>
</dbReference>
<comment type="similarity">
    <text evidence="2">Belongs to the NRF1/Ewg family.</text>
</comment>
<dbReference type="InterPro" id="IPR039142">
    <property type="entry name" value="NRF1/Ewg"/>
</dbReference>
<dbReference type="PANTHER" id="PTHR20338">
    <property type="entry name" value="NUCLEAR RESPIRATORY FACTOR 1"/>
    <property type="match status" value="1"/>
</dbReference>
<feature type="domain" description="Nuclear respiratory factor 1 NLS/DNA-binding dimerisation" evidence="8">
    <location>
        <begin position="41"/>
        <end position="251"/>
    </location>
</feature>
<evidence type="ECO:0000256" key="4">
    <source>
        <dbReference type="ARBA" id="ARBA00023125"/>
    </source>
</evidence>
<evidence type="ECO:0000313" key="9">
    <source>
        <dbReference type="EMBL" id="KAJ8049121.1"/>
    </source>
</evidence>
<dbReference type="Proteomes" id="UP001152320">
    <property type="component" value="Chromosome 1"/>
</dbReference>
<evidence type="ECO:0000259" key="8">
    <source>
        <dbReference type="Pfam" id="PF10491"/>
    </source>
</evidence>
<dbReference type="InterPro" id="IPR019525">
    <property type="entry name" value="Nrf1_NLS/DNA-bd_dimer"/>
</dbReference>
<comment type="caution">
    <text evidence="9">The sequence shown here is derived from an EMBL/GenBank/DDBJ whole genome shotgun (WGS) entry which is preliminary data.</text>
</comment>
<dbReference type="OrthoDB" id="10031051at2759"/>
<keyword evidence="5" id="KW-0804">Transcription</keyword>
<keyword evidence="6" id="KW-0539">Nucleus</keyword>
<dbReference type="AlphaFoldDB" id="A0A9Q1CPQ0"/>
<organism evidence="9 10">
    <name type="scientific">Holothuria leucospilota</name>
    <name type="common">Black long sea cucumber</name>
    <name type="synonym">Mertensiothuria leucospilota</name>
    <dbReference type="NCBI Taxonomy" id="206669"/>
    <lineage>
        <taxon>Eukaryota</taxon>
        <taxon>Metazoa</taxon>
        <taxon>Echinodermata</taxon>
        <taxon>Eleutherozoa</taxon>
        <taxon>Echinozoa</taxon>
        <taxon>Holothuroidea</taxon>
        <taxon>Aspidochirotacea</taxon>
        <taxon>Aspidochirotida</taxon>
        <taxon>Holothuriidae</taxon>
        <taxon>Holothuria</taxon>
    </lineage>
</organism>
<evidence type="ECO:0000256" key="5">
    <source>
        <dbReference type="ARBA" id="ARBA00023163"/>
    </source>
</evidence>
<gene>
    <name evidence="9" type="ORF">HOLleu_01722</name>
</gene>